<feature type="transmembrane region" description="Helical" evidence="2">
    <location>
        <begin position="64"/>
        <end position="85"/>
    </location>
</feature>
<name>A0A6I6FPG2_9ACTN</name>
<sequence length="422" mass="45068">MRPPTRIASHPHNPYEELAELADPEPDFTQPAASARRGSKGLGIRSDDDEEEWSPPNHRGRSRFAAVSVVFKLGVTAVVGAVLLVTGDRLAVAYAEEKAEDKIQQSLHLAARPQVDIAGFPFLTQVLDKRIRSVDVTVPDVAADKVSLAEVHATADDIRIVGDLPSSVEGAVVDRMNGDVLLSFDDLNRELGASHVRFSSAGGDGIRILGSLPVAGREVSVRAEAHVRRDGDRAVSTTVENMSLDVPGLFTYRPGDDPARSGLRLHPEAARRISREAADLKALLGVPAIAERLGLPRSEIDRALRGEKELSRLTGSPVFLQRLAKVNLVDLVIDHPWLLEKAGIDPALVGALLKLRPPQLADRFSLSFELPRSAGDLRLRDVTVDGAGIRVGLTGSGLAFGNAKGSADASAEGSGKTRRAAS</sequence>
<dbReference type="EMBL" id="CP034279">
    <property type="protein sequence ID" value="QGV82272.1"/>
    <property type="molecule type" value="Genomic_DNA"/>
</dbReference>
<evidence type="ECO:0000313" key="4">
    <source>
        <dbReference type="Proteomes" id="UP000422572"/>
    </source>
</evidence>
<keyword evidence="2" id="KW-0472">Membrane</keyword>
<gene>
    <name evidence="3" type="ORF">EIZ62_31460</name>
</gene>
<feature type="region of interest" description="Disordered" evidence="1">
    <location>
        <begin position="402"/>
        <end position="422"/>
    </location>
</feature>
<keyword evidence="2" id="KW-0812">Transmembrane</keyword>
<dbReference type="OrthoDB" id="3215846at2"/>
<evidence type="ECO:0000256" key="1">
    <source>
        <dbReference type="SAM" id="MobiDB-lite"/>
    </source>
</evidence>
<evidence type="ECO:0000256" key="2">
    <source>
        <dbReference type="SAM" id="Phobius"/>
    </source>
</evidence>
<feature type="compositionally biased region" description="Acidic residues" evidence="1">
    <location>
        <begin position="17"/>
        <end position="26"/>
    </location>
</feature>
<evidence type="ECO:0000313" key="3">
    <source>
        <dbReference type="EMBL" id="QGV82272.1"/>
    </source>
</evidence>
<keyword evidence="2" id="KW-1133">Transmembrane helix</keyword>
<dbReference type="RefSeq" id="WP_156696011.1">
    <property type="nucleotide sequence ID" value="NZ_CP034279.1"/>
</dbReference>
<dbReference type="KEGG" id="sfic:EIZ62_31460"/>
<reference evidence="3 4" key="1">
    <citation type="submission" date="2018-12" db="EMBL/GenBank/DDBJ databases">
        <title>Complete genome sequence of Streptomyces ficellus NRRL8067, the producer of ficellomycin, feldamycin and nojirimycin.</title>
        <authorList>
            <person name="Zhang H."/>
            <person name="Yue R."/>
            <person name="Liu Y."/>
            <person name="Li M."/>
            <person name="Mu H."/>
            <person name="Zhang J."/>
        </authorList>
    </citation>
    <scope>NUCLEOTIDE SEQUENCE [LARGE SCALE GENOMIC DNA]</scope>
    <source>
        <strain evidence="3 4">NRRL 8067</strain>
    </source>
</reference>
<dbReference type="Proteomes" id="UP000422572">
    <property type="component" value="Chromosome"/>
</dbReference>
<feature type="region of interest" description="Disordered" evidence="1">
    <location>
        <begin position="1"/>
        <end position="59"/>
    </location>
</feature>
<dbReference type="AlphaFoldDB" id="A0A6I6FPG2"/>
<dbReference type="Pfam" id="PF11209">
    <property type="entry name" value="LmeA"/>
    <property type="match status" value="1"/>
</dbReference>
<proteinExistence type="predicted"/>
<accession>A0A6I6FPG2</accession>
<organism evidence="3 4">
    <name type="scientific">Streptomyces ficellus</name>
    <dbReference type="NCBI Taxonomy" id="1977088"/>
    <lineage>
        <taxon>Bacteria</taxon>
        <taxon>Bacillati</taxon>
        <taxon>Actinomycetota</taxon>
        <taxon>Actinomycetes</taxon>
        <taxon>Kitasatosporales</taxon>
        <taxon>Streptomycetaceae</taxon>
        <taxon>Streptomyces</taxon>
    </lineage>
</organism>
<protein>
    <submittedName>
        <fullName evidence="3">DUF2993 domain-containing protein</fullName>
    </submittedName>
</protein>
<dbReference type="InterPro" id="IPR021373">
    <property type="entry name" value="DUF2993"/>
</dbReference>
<keyword evidence="4" id="KW-1185">Reference proteome</keyword>